<dbReference type="Pfam" id="PF20060">
    <property type="entry name" value="DUF6459"/>
    <property type="match status" value="1"/>
</dbReference>
<dbReference type="EMBL" id="CAFBLG010000013">
    <property type="protein sequence ID" value="CAB4857886.1"/>
    <property type="molecule type" value="Genomic_DNA"/>
</dbReference>
<dbReference type="EMBL" id="CAESAC010000010">
    <property type="protein sequence ID" value="CAB4330813.1"/>
    <property type="molecule type" value="Genomic_DNA"/>
</dbReference>
<evidence type="ECO:0000313" key="1">
    <source>
        <dbReference type="EMBL" id="CAB4330813.1"/>
    </source>
</evidence>
<proteinExistence type="predicted"/>
<organism evidence="1">
    <name type="scientific">freshwater metagenome</name>
    <dbReference type="NCBI Taxonomy" id="449393"/>
    <lineage>
        <taxon>unclassified sequences</taxon>
        <taxon>metagenomes</taxon>
        <taxon>ecological metagenomes</taxon>
    </lineage>
</organism>
<accession>A0A6J5YSG6</accession>
<gene>
    <name evidence="2" type="ORF">UFOPK2355_00257</name>
    <name evidence="3" type="ORF">UFOPK2886_00254</name>
    <name evidence="4" type="ORF">UFOPK3295_00277</name>
    <name evidence="1" type="ORF">UFOPK4028_00148</name>
</gene>
<evidence type="ECO:0000313" key="4">
    <source>
        <dbReference type="EMBL" id="CAB4857886.1"/>
    </source>
</evidence>
<evidence type="ECO:0000313" key="3">
    <source>
        <dbReference type="EMBL" id="CAB4763303.1"/>
    </source>
</evidence>
<dbReference type="InterPro" id="IPR045596">
    <property type="entry name" value="DUF6459"/>
</dbReference>
<name>A0A6J5YSG6_9ZZZZ</name>
<protein>
    <submittedName>
        <fullName evidence="1">Unannotated protein</fullName>
    </submittedName>
</protein>
<dbReference type="EMBL" id="CAEZZO010000022">
    <property type="protein sequence ID" value="CAB4763303.1"/>
    <property type="molecule type" value="Genomic_DNA"/>
</dbReference>
<reference evidence="1" key="1">
    <citation type="submission" date="2020-05" db="EMBL/GenBank/DDBJ databases">
        <authorList>
            <person name="Chiriac C."/>
            <person name="Salcher M."/>
            <person name="Ghai R."/>
            <person name="Kavagutti S V."/>
        </authorList>
    </citation>
    <scope>NUCLEOTIDE SEQUENCE</scope>
</reference>
<dbReference type="EMBL" id="CAEZXF010000042">
    <property type="protein sequence ID" value="CAB4674453.1"/>
    <property type="molecule type" value="Genomic_DNA"/>
</dbReference>
<sequence length="144" mass="16613">MTITLPKLEEKTAKKLYLTPSTDQDFGQEWSHPKFSSLPSHLSDLPDVSIWCKSFVITVIEIWAGKRPISQISGNSHRIVCRRVNYYSNKLQGICRIRKIYISQPIEGVLEVLVTILIGERVRSLTLRFEGIDKRWICTQLQLV</sequence>
<dbReference type="AlphaFoldDB" id="A0A6J5YSG6"/>
<evidence type="ECO:0000313" key="2">
    <source>
        <dbReference type="EMBL" id="CAB4674453.1"/>
    </source>
</evidence>